<reference evidence="1 2" key="1">
    <citation type="journal article" date="2024" name="bioRxiv">
        <title>A reference genome for Trichogramma kaykai: A tiny desert-dwelling parasitoid wasp with competing sex-ratio distorters.</title>
        <authorList>
            <person name="Culotta J."/>
            <person name="Lindsey A.R."/>
        </authorList>
    </citation>
    <scope>NUCLEOTIDE SEQUENCE [LARGE SCALE GENOMIC DNA]</scope>
    <source>
        <strain evidence="1 2">KSX58</strain>
    </source>
</reference>
<sequence length="85" mass="9579">MSPKRIITIPISAGVNTWFFTIQINPPTSAIEFLIGGDVIHSFDRYEKCHAEDWNFEQGEEVPICPSCGRPIDTPAVYNFAPLHM</sequence>
<name>A0ABD2X5Y1_9HYME</name>
<evidence type="ECO:0000313" key="2">
    <source>
        <dbReference type="Proteomes" id="UP001627154"/>
    </source>
</evidence>
<keyword evidence="2" id="KW-1185">Reference proteome</keyword>
<dbReference type="Proteomes" id="UP001627154">
    <property type="component" value="Unassembled WGS sequence"/>
</dbReference>
<accession>A0ABD2X5Y1</accession>
<comment type="caution">
    <text evidence="1">The sequence shown here is derived from an EMBL/GenBank/DDBJ whole genome shotgun (WGS) entry which is preliminary data.</text>
</comment>
<proteinExistence type="predicted"/>
<dbReference type="AlphaFoldDB" id="A0ABD2X5Y1"/>
<gene>
    <name evidence="1" type="ORF">TKK_005874</name>
</gene>
<dbReference type="EMBL" id="JBJJXI010000050">
    <property type="protein sequence ID" value="KAL3400717.1"/>
    <property type="molecule type" value="Genomic_DNA"/>
</dbReference>
<protein>
    <submittedName>
        <fullName evidence="1">Uncharacterized protein</fullName>
    </submittedName>
</protein>
<evidence type="ECO:0000313" key="1">
    <source>
        <dbReference type="EMBL" id="KAL3400717.1"/>
    </source>
</evidence>
<organism evidence="1 2">
    <name type="scientific">Trichogramma kaykai</name>
    <dbReference type="NCBI Taxonomy" id="54128"/>
    <lineage>
        <taxon>Eukaryota</taxon>
        <taxon>Metazoa</taxon>
        <taxon>Ecdysozoa</taxon>
        <taxon>Arthropoda</taxon>
        <taxon>Hexapoda</taxon>
        <taxon>Insecta</taxon>
        <taxon>Pterygota</taxon>
        <taxon>Neoptera</taxon>
        <taxon>Endopterygota</taxon>
        <taxon>Hymenoptera</taxon>
        <taxon>Apocrita</taxon>
        <taxon>Proctotrupomorpha</taxon>
        <taxon>Chalcidoidea</taxon>
        <taxon>Trichogrammatidae</taxon>
        <taxon>Trichogramma</taxon>
    </lineage>
</organism>